<accession>A0A5E8GX89</accession>
<dbReference type="InterPro" id="IPR018181">
    <property type="entry name" value="Heat_shock_70_CS"/>
</dbReference>
<organism evidence="4 5">
    <name type="scientific">Roseibium alexandrii (strain DSM 17067 / NCIMB 14079 / DFL-11)</name>
    <name type="common">Labrenzia alexandrii</name>
    <dbReference type="NCBI Taxonomy" id="244592"/>
    <lineage>
        <taxon>Bacteria</taxon>
        <taxon>Pseudomonadati</taxon>
        <taxon>Pseudomonadota</taxon>
        <taxon>Alphaproteobacteria</taxon>
        <taxon>Hyphomicrobiales</taxon>
        <taxon>Stappiaceae</taxon>
        <taxon>Roseibium</taxon>
    </lineage>
</organism>
<dbReference type="GO" id="GO:0016874">
    <property type="term" value="F:ligase activity"/>
    <property type="evidence" value="ECO:0007669"/>
    <property type="project" value="UniProtKB-KW"/>
</dbReference>
<evidence type="ECO:0000256" key="1">
    <source>
        <dbReference type="ARBA" id="ARBA00007381"/>
    </source>
</evidence>
<evidence type="ECO:0000259" key="2">
    <source>
        <dbReference type="Pfam" id="PF14563"/>
    </source>
</evidence>
<comment type="similarity">
    <text evidence="1">Belongs to the heat shock protein 70 family.</text>
</comment>
<dbReference type="Proteomes" id="UP000004703">
    <property type="component" value="Chromosome"/>
</dbReference>
<sequence length="235" mass="25317">MNDLQFPPLFQGEAVTGTADPFDRAVALAVAGTDPGTVVYNLGGGTLRASLIFAPEVPLEEAMSMLPVCGLGFQAALGALAPPEVAVHLDWAGGIRVNGATCGRFRARASGANPNETPDWLIIGLELNVQTLEGNPGNDPDRTSLIEEGCGEVEPERLVESWVRHTLYWINRWQEDGPRPVHAEWRGLAKNLGEDITFNGETGTFVGVDEFFGMLMRMDGETKLIPLSTQLEGSQ</sequence>
<dbReference type="InterPro" id="IPR004143">
    <property type="entry name" value="BPL_LPL_catalytic"/>
</dbReference>
<keyword evidence="4" id="KW-0436">Ligase</keyword>
<dbReference type="Gene3D" id="3.30.930.10">
    <property type="entry name" value="Bira Bifunctional Protein, Domain 2"/>
    <property type="match status" value="1"/>
</dbReference>
<dbReference type="EMBL" id="ACCU02000004">
    <property type="protein sequence ID" value="EEE44617.1"/>
    <property type="molecule type" value="Genomic_DNA"/>
</dbReference>
<feature type="domain" description="BPL/LPL catalytic" evidence="3">
    <location>
        <begin position="6"/>
        <end position="186"/>
    </location>
</feature>
<dbReference type="InterPro" id="IPR028044">
    <property type="entry name" value="DUF4444"/>
</dbReference>
<dbReference type="AlphaFoldDB" id="A0A5E8GX89"/>
<dbReference type="PROSITE" id="PS00329">
    <property type="entry name" value="HSP70_2"/>
    <property type="match status" value="1"/>
</dbReference>
<dbReference type="InterPro" id="IPR045864">
    <property type="entry name" value="aa-tRNA-synth_II/BPL/LPL"/>
</dbReference>
<reference evidence="4 5" key="1">
    <citation type="submission" date="2008-01" db="EMBL/GenBank/DDBJ databases">
        <authorList>
            <person name="Wagner-Dobler I."/>
            <person name="Ferriera S."/>
            <person name="Johnson J."/>
            <person name="Kravitz S."/>
            <person name="Beeson K."/>
            <person name="Sutton G."/>
            <person name="Rogers Y.-H."/>
            <person name="Friedman R."/>
            <person name="Frazier M."/>
            <person name="Venter J.C."/>
        </authorList>
    </citation>
    <scope>NUCLEOTIDE SEQUENCE [LARGE SCALE GENOMIC DNA]</scope>
    <source>
        <strain evidence="5">DSM 17067 / NCIMB 14079 / DFL-11</strain>
    </source>
</reference>
<reference evidence="4 5" key="2">
    <citation type="submission" date="2013-04" db="EMBL/GenBank/DDBJ databases">
        <authorList>
            <person name="Fiebig A."/>
            <person name="Pradella S."/>
            <person name="Wagner-Doebler I."/>
        </authorList>
    </citation>
    <scope>NUCLEOTIDE SEQUENCE [LARGE SCALE GENOMIC DNA]</scope>
    <source>
        <strain evidence="5">DSM 17067 / NCIMB 14079 / DFL-11</strain>
    </source>
</reference>
<evidence type="ECO:0000313" key="5">
    <source>
        <dbReference type="Proteomes" id="UP000004703"/>
    </source>
</evidence>
<name>A0A5E8GX89_ROSAD</name>
<dbReference type="Pfam" id="PF14563">
    <property type="entry name" value="DUF4444"/>
    <property type="match status" value="1"/>
</dbReference>
<gene>
    <name evidence="4" type="ORF">SADFL11_1905</name>
</gene>
<feature type="domain" description="DUF4444" evidence="2">
    <location>
        <begin position="192"/>
        <end position="232"/>
    </location>
</feature>
<dbReference type="RefSeq" id="WP_008191867.1">
    <property type="nucleotide sequence ID" value="NZ_CM011002.1"/>
</dbReference>
<dbReference type="Gene3D" id="2.30.30.100">
    <property type="match status" value="1"/>
</dbReference>
<evidence type="ECO:0000259" key="3">
    <source>
        <dbReference type="Pfam" id="PF16917"/>
    </source>
</evidence>
<dbReference type="SUPFAM" id="SSF55681">
    <property type="entry name" value="Class II aaRS and biotin synthetases"/>
    <property type="match status" value="1"/>
</dbReference>
<protein>
    <submittedName>
        <fullName evidence="4">Biotin-(Acetyl-CoA carboxylase) ligase</fullName>
    </submittedName>
</protein>
<proteinExistence type="inferred from homology"/>
<evidence type="ECO:0000313" key="4">
    <source>
        <dbReference type="EMBL" id="EEE44617.1"/>
    </source>
</evidence>
<comment type="caution">
    <text evidence="4">The sequence shown here is derived from an EMBL/GenBank/DDBJ whole genome shotgun (WGS) entry which is preliminary data.</text>
</comment>
<dbReference type="Pfam" id="PF16917">
    <property type="entry name" value="BPL_LplA_LipB_2"/>
    <property type="match status" value="1"/>
</dbReference>